<dbReference type="SUPFAM" id="SSF51230">
    <property type="entry name" value="Single hybrid motif"/>
    <property type="match status" value="1"/>
</dbReference>
<dbReference type="CDD" id="cd06849">
    <property type="entry name" value="lipoyl_domain"/>
    <property type="match status" value="1"/>
</dbReference>
<dbReference type="PROSITE" id="PS51826">
    <property type="entry name" value="PSBD"/>
    <property type="match status" value="1"/>
</dbReference>
<evidence type="ECO:0000313" key="13">
    <source>
        <dbReference type="Proteomes" id="UP000230768"/>
    </source>
</evidence>
<dbReference type="InterPro" id="IPR001078">
    <property type="entry name" value="2-oxoacid_DH_actylTfrase"/>
</dbReference>
<proteinExistence type="inferred from homology"/>
<reference evidence="12 13" key="1">
    <citation type="submission" date="2017-11" db="EMBL/GenBank/DDBJ databases">
        <title>Draft genome sequence of Bacillus pumilus 51_5il from lake Gorkoye (Russia: Novosibirsk region).</title>
        <authorList>
            <person name="Shipova A.A."/>
            <person name="Rozanov A.S."/>
            <person name="Bryanskaya A.V."/>
            <person name="Peltek S.E."/>
        </authorList>
    </citation>
    <scope>NUCLEOTIDE SEQUENCE [LARGE SCALE GENOMIC DNA]</scope>
    <source>
        <strain evidence="12 13">51_5il</strain>
    </source>
</reference>
<comment type="function">
    <text evidence="6">The pyruvate dehydrogenase complex catalyzes the overall conversion of pyruvate to acetyl-CoA and CO(2). It contains multiple copies of three enzymatic components: pyruvate dehydrogenase (E1), dihydrolipoamide acetyltransferase (E2) and lipoamide dehydrogenase (E3).</text>
</comment>
<dbReference type="Pfam" id="PF00364">
    <property type="entry name" value="Biotin_lipoyl"/>
    <property type="match status" value="1"/>
</dbReference>
<evidence type="ECO:0000256" key="3">
    <source>
        <dbReference type="ARBA" id="ARBA00022679"/>
    </source>
</evidence>
<dbReference type="PANTHER" id="PTHR43178">
    <property type="entry name" value="DIHYDROLIPOAMIDE ACETYLTRANSFERASE COMPONENT OF PYRUVATE DEHYDROGENASE COMPLEX"/>
    <property type="match status" value="1"/>
</dbReference>
<feature type="domain" description="Peripheral subunit-binding (PSBD)" evidence="11">
    <location>
        <begin position="142"/>
        <end position="179"/>
    </location>
</feature>
<comment type="caution">
    <text evidence="12">The sequence shown here is derived from an EMBL/GenBank/DDBJ whole genome shotgun (WGS) entry which is preliminary data.</text>
</comment>
<dbReference type="GO" id="GO:0005737">
    <property type="term" value="C:cytoplasm"/>
    <property type="evidence" value="ECO:0007669"/>
    <property type="project" value="TreeGrafter"/>
</dbReference>
<evidence type="ECO:0000256" key="5">
    <source>
        <dbReference type="ARBA" id="ARBA00023315"/>
    </source>
</evidence>
<dbReference type="InterPro" id="IPR011053">
    <property type="entry name" value="Single_hybrid_motif"/>
</dbReference>
<name>A0A2G8IZA1_BACPU</name>
<dbReference type="GO" id="GO:0031405">
    <property type="term" value="F:lipoic acid binding"/>
    <property type="evidence" value="ECO:0007669"/>
    <property type="project" value="TreeGrafter"/>
</dbReference>
<accession>A0A2G8IZA1</accession>
<evidence type="ECO:0000256" key="6">
    <source>
        <dbReference type="ARBA" id="ARBA00025211"/>
    </source>
</evidence>
<evidence type="ECO:0000256" key="7">
    <source>
        <dbReference type="ARBA" id="ARBA00048370"/>
    </source>
</evidence>
<sequence length="446" mass="47944">MAFEFKLPDIGEGIHEGEIVKWFVKPNDEINEDDVLAEVQNDKAVVEIPSPVKGKVLELKVEEGTVATVGQTIITFDAPGYENLQFKGNEEEGEAKTEAQVQGTAEAGNEPEKKEVAQEEAAAATGAGAQEQVDADPNKRVIAMPSVRKYAREKGVEIYKVAGTGKNGRVLKEDIDSFVNGGSATQEAAPQAAESAKEEAAPKAAAAPVLEGEFPETREKMSGIRKAIAKAMVNSKHTAPHVTLMDEVDVTNLVAHRKQFKQVAADQGIKLTYLPYVVKALTSALKKYPVLNTSIDDKTDEVVQKHYYNIGIAADTEKGLLVPVVKNADRKAIFEVSNEINELATKARDGKLAPAEMKGASCTITNIGSAGGQWFTPVINHPEVAILGIGRIAEKAVVRDGEIVAAPVLALSLSFDHRMIDGATAQNALNHIKRLLNDPQLILMEA</sequence>
<keyword evidence="5 8" id="KW-0012">Acyltransferase</keyword>
<dbReference type="Gene3D" id="2.40.50.100">
    <property type="match status" value="1"/>
</dbReference>
<evidence type="ECO:0000256" key="8">
    <source>
        <dbReference type="RuleBase" id="RU003423"/>
    </source>
</evidence>
<evidence type="ECO:0000256" key="4">
    <source>
        <dbReference type="ARBA" id="ARBA00022823"/>
    </source>
</evidence>
<dbReference type="EC" id="2.3.1.-" evidence="8"/>
<dbReference type="SUPFAM" id="SSF47005">
    <property type="entry name" value="Peripheral subunit-binding domain of 2-oxo acid dehydrogenase complex"/>
    <property type="match status" value="1"/>
</dbReference>
<gene>
    <name evidence="12" type="ORF">CTV99_01770</name>
</gene>
<dbReference type="EMBL" id="PEKP01000002">
    <property type="protein sequence ID" value="PIK28822.1"/>
    <property type="molecule type" value="Genomic_DNA"/>
</dbReference>
<evidence type="ECO:0000259" key="11">
    <source>
        <dbReference type="PROSITE" id="PS51826"/>
    </source>
</evidence>
<comment type="similarity">
    <text evidence="2 8">Belongs to the 2-oxoacid dehydrogenase family.</text>
</comment>
<dbReference type="PANTHER" id="PTHR43178:SF5">
    <property type="entry name" value="LIPOAMIDE ACYLTRANSFERASE COMPONENT OF BRANCHED-CHAIN ALPHA-KETO ACID DEHYDROGENASE COMPLEX, MITOCHONDRIAL"/>
    <property type="match status" value="1"/>
</dbReference>
<dbReference type="InterPro" id="IPR023213">
    <property type="entry name" value="CAT-like_dom_sf"/>
</dbReference>
<dbReference type="InterPro" id="IPR003016">
    <property type="entry name" value="2-oxoA_DH_lipoyl-BS"/>
</dbReference>
<feature type="compositionally biased region" description="Low complexity" evidence="9">
    <location>
        <begin position="119"/>
        <end position="132"/>
    </location>
</feature>
<dbReference type="Pfam" id="PF00198">
    <property type="entry name" value="2-oxoacid_dh"/>
    <property type="match status" value="1"/>
</dbReference>
<evidence type="ECO:0000256" key="2">
    <source>
        <dbReference type="ARBA" id="ARBA00007317"/>
    </source>
</evidence>
<evidence type="ECO:0000259" key="10">
    <source>
        <dbReference type="PROSITE" id="PS50968"/>
    </source>
</evidence>
<feature type="domain" description="Lipoyl-binding" evidence="10">
    <location>
        <begin position="2"/>
        <end position="77"/>
    </location>
</feature>
<comment type="catalytic activity">
    <reaction evidence="7">
        <text>N(6)-[(R)-dihydrolipoyl]-L-lysyl-[protein] + acetyl-CoA = N(6)-[(R)-S(8)-acetyldihydrolipoyl]-L-lysyl-[protein] + CoA</text>
        <dbReference type="Rhea" id="RHEA:17017"/>
        <dbReference type="Rhea" id="RHEA-COMP:10475"/>
        <dbReference type="Rhea" id="RHEA-COMP:10478"/>
        <dbReference type="ChEBI" id="CHEBI:57287"/>
        <dbReference type="ChEBI" id="CHEBI:57288"/>
        <dbReference type="ChEBI" id="CHEBI:83100"/>
        <dbReference type="ChEBI" id="CHEBI:83111"/>
        <dbReference type="EC" id="2.3.1.12"/>
    </reaction>
</comment>
<dbReference type="InterPro" id="IPR000089">
    <property type="entry name" value="Biotin_lipoyl"/>
</dbReference>
<feature type="compositionally biased region" description="Low complexity" evidence="9">
    <location>
        <begin position="183"/>
        <end position="194"/>
    </location>
</feature>
<protein>
    <recommendedName>
        <fullName evidence="8">Dihydrolipoamide acetyltransferase component of pyruvate dehydrogenase complex</fullName>
        <ecNumber evidence="8">2.3.1.-</ecNumber>
    </recommendedName>
</protein>
<dbReference type="Proteomes" id="UP000230768">
    <property type="component" value="Unassembled WGS sequence"/>
</dbReference>
<dbReference type="GO" id="GO:0004742">
    <property type="term" value="F:dihydrolipoyllysine-residue acetyltransferase activity"/>
    <property type="evidence" value="ECO:0007669"/>
    <property type="project" value="UniProtKB-EC"/>
</dbReference>
<keyword evidence="4 8" id="KW-0450">Lipoyl</keyword>
<dbReference type="PROSITE" id="PS00189">
    <property type="entry name" value="LIPOYL"/>
    <property type="match status" value="1"/>
</dbReference>
<dbReference type="InterPro" id="IPR004167">
    <property type="entry name" value="PSBD"/>
</dbReference>
<keyword evidence="3 8" id="KW-0808">Transferase</keyword>
<dbReference type="PROSITE" id="PS50968">
    <property type="entry name" value="BIOTINYL_LIPOYL"/>
    <property type="match status" value="1"/>
</dbReference>
<dbReference type="Gene3D" id="3.30.559.10">
    <property type="entry name" value="Chloramphenicol acetyltransferase-like domain"/>
    <property type="match status" value="1"/>
</dbReference>
<dbReference type="InterPro" id="IPR050743">
    <property type="entry name" value="2-oxoacid_DH_E2_comp"/>
</dbReference>
<evidence type="ECO:0000256" key="9">
    <source>
        <dbReference type="SAM" id="MobiDB-lite"/>
    </source>
</evidence>
<dbReference type="AlphaFoldDB" id="A0A2G8IZA1"/>
<dbReference type="FunFam" id="4.10.320.10:FF:000011">
    <property type="entry name" value="Dihydrolipoamide acetyltransferase component of pyruvate dehydrogenase complex"/>
    <property type="match status" value="1"/>
</dbReference>
<evidence type="ECO:0000256" key="1">
    <source>
        <dbReference type="ARBA" id="ARBA00001938"/>
    </source>
</evidence>
<feature type="region of interest" description="Disordered" evidence="9">
    <location>
        <begin position="181"/>
        <end position="211"/>
    </location>
</feature>
<dbReference type="SUPFAM" id="SSF52777">
    <property type="entry name" value="CoA-dependent acyltransferases"/>
    <property type="match status" value="1"/>
</dbReference>
<dbReference type="Gene3D" id="4.10.320.10">
    <property type="entry name" value="E3-binding domain"/>
    <property type="match status" value="1"/>
</dbReference>
<feature type="region of interest" description="Disordered" evidence="9">
    <location>
        <begin position="90"/>
        <end position="138"/>
    </location>
</feature>
<evidence type="ECO:0000313" key="12">
    <source>
        <dbReference type="EMBL" id="PIK28822.1"/>
    </source>
</evidence>
<dbReference type="FunFam" id="3.30.559.10:FF:000007">
    <property type="entry name" value="Dihydrolipoamide acetyltransferase component of pyruvate dehydrogenase complex"/>
    <property type="match status" value="1"/>
</dbReference>
<organism evidence="12 13">
    <name type="scientific">Bacillus pumilus</name>
    <name type="common">Bacillus mesentericus</name>
    <dbReference type="NCBI Taxonomy" id="1408"/>
    <lineage>
        <taxon>Bacteria</taxon>
        <taxon>Bacillati</taxon>
        <taxon>Bacillota</taxon>
        <taxon>Bacilli</taxon>
        <taxon>Bacillales</taxon>
        <taxon>Bacillaceae</taxon>
        <taxon>Bacillus</taxon>
    </lineage>
</organism>
<dbReference type="Pfam" id="PF02817">
    <property type="entry name" value="E3_binding"/>
    <property type="match status" value="1"/>
</dbReference>
<dbReference type="InterPro" id="IPR036625">
    <property type="entry name" value="E3-bd_dom_sf"/>
</dbReference>
<comment type="cofactor">
    <cofactor evidence="1 8">
        <name>(R)-lipoate</name>
        <dbReference type="ChEBI" id="CHEBI:83088"/>
    </cofactor>
</comment>
<dbReference type="RefSeq" id="WP_099725987.1">
    <property type="nucleotide sequence ID" value="NZ_CP101833.1"/>
</dbReference>